<keyword evidence="3" id="KW-1003">Cell membrane</keyword>
<organism evidence="10 11">
    <name type="scientific">Nakamurella leprariae</name>
    <dbReference type="NCBI Taxonomy" id="2803911"/>
    <lineage>
        <taxon>Bacteria</taxon>
        <taxon>Bacillati</taxon>
        <taxon>Actinomycetota</taxon>
        <taxon>Actinomycetes</taxon>
        <taxon>Nakamurellales</taxon>
        <taxon>Nakamurellaceae</taxon>
        <taxon>Nakamurella</taxon>
    </lineage>
</organism>
<dbReference type="GO" id="GO:0005886">
    <property type="term" value="C:plasma membrane"/>
    <property type="evidence" value="ECO:0007669"/>
    <property type="project" value="UniProtKB-SubCell"/>
</dbReference>
<evidence type="ECO:0000259" key="9">
    <source>
        <dbReference type="PROSITE" id="PS50928"/>
    </source>
</evidence>
<feature type="transmembrane region" description="Helical" evidence="7">
    <location>
        <begin position="191"/>
        <end position="218"/>
    </location>
</feature>
<dbReference type="Pfam" id="PF00528">
    <property type="entry name" value="BPD_transp_1"/>
    <property type="match status" value="1"/>
</dbReference>
<dbReference type="PANTHER" id="PTHR43386">
    <property type="entry name" value="OLIGOPEPTIDE TRANSPORT SYSTEM PERMEASE PROTEIN APPC"/>
    <property type="match status" value="1"/>
</dbReference>
<dbReference type="InterPro" id="IPR025966">
    <property type="entry name" value="OppC_N"/>
</dbReference>
<dbReference type="PANTHER" id="PTHR43386:SF25">
    <property type="entry name" value="PEPTIDE ABC TRANSPORTER PERMEASE PROTEIN"/>
    <property type="match status" value="1"/>
</dbReference>
<feature type="transmembrane region" description="Helical" evidence="7">
    <location>
        <begin position="12"/>
        <end position="32"/>
    </location>
</feature>
<dbReference type="GO" id="GO:0055085">
    <property type="term" value="P:transmembrane transport"/>
    <property type="evidence" value="ECO:0007669"/>
    <property type="project" value="InterPro"/>
</dbReference>
<evidence type="ECO:0000313" key="10">
    <source>
        <dbReference type="EMBL" id="MBM9468322.1"/>
    </source>
</evidence>
<evidence type="ECO:0000256" key="5">
    <source>
        <dbReference type="ARBA" id="ARBA00022989"/>
    </source>
</evidence>
<dbReference type="Proteomes" id="UP000663792">
    <property type="component" value="Unassembled WGS sequence"/>
</dbReference>
<dbReference type="InterPro" id="IPR000515">
    <property type="entry name" value="MetI-like"/>
</dbReference>
<dbReference type="CDD" id="cd06261">
    <property type="entry name" value="TM_PBP2"/>
    <property type="match status" value="1"/>
</dbReference>
<evidence type="ECO:0000256" key="3">
    <source>
        <dbReference type="ARBA" id="ARBA00022475"/>
    </source>
</evidence>
<evidence type="ECO:0000256" key="6">
    <source>
        <dbReference type="ARBA" id="ARBA00023136"/>
    </source>
</evidence>
<comment type="caution">
    <text evidence="10">The sequence shown here is derived from an EMBL/GenBank/DDBJ whole genome shotgun (WGS) entry which is preliminary data.</text>
</comment>
<dbReference type="AlphaFoldDB" id="A0A938YH90"/>
<protein>
    <submittedName>
        <fullName evidence="10">ABC transporter permease</fullName>
    </submittedName>
</protein>
<name>A0A938YH90_9ACTN</name>
<dbReference type="RefSeq" id="WP_205261251.1">
    <property type="nucleotide sequence ID" value="NZ_JAERWK010000016.1"/>
</dbReference>
<comment type="similarity">
    <text evidence="7">Belongs to the binding-protein-dependent transport system permease family.</text>
</comment>
<proteinExistence type="inferred from homology"/>
<feature type="transmembrane region" description="Helical" evidence="7">
    <location>
        <begin position="136"/>
        <end position="153"/>
    </location>
</feature>
<evidence type="ECO:0000256" key="8">
    <source>
        <dbReference type="SAM" id="MobiDB-lite"/>
    </source>
</evidence>
<reference evidence="10" key="1">
    <citation type="submission" date="2021-01" db="EMBL/GenBank/DDBJ databases">
        <title>YIM 132084 draft genome.</title>
        <authorList>
            <person name="An D."/>
        </authorList>
    </citation>
    <scope>NUCLEOTIDE SEQUENCE</scope>
    <source>
        <strain evidence="10">YIM 132084</strain>
    </source>
</reference>
<feature type="transmembrane region" description="Helical" evidence="7">
    <location>
        <begin position="110"/>
        <end position="130"/>
    </location>
</feature>
<keyword evidence="2 7" id="KW-0813">Transport</keyword>
<keyword evidence="5 7" id="KW-1133">Transmembrane helix</keyword>
<keyword evidence="6 7" id="KW-0472">Membrane</keyword>
<keyword evidence="11" id="KW-1185">Reference proteome</keyword>
<dbReference type="Gene3D" id="1.10.3720.10">
    <property type="entry name" value="MetI-like"/>
    <property type="match status" value="1"/>
</dbReference>
<evidence type="ECO:0000256" key="7">
    <source>
        <dbReference type="RuleBase" id="RU363032"/>
    </source>
</evidence>
<dbReference type="PROSITE" id="PS50928">
    <property type="entry name" value="ABC_TM1"/>
    <property type="match status" value="1"/>
</dbReference>
<accession>A0A938YH90</accession>
<evidence type="ECO:0000256" key="1">
    <source>
        <dbReference type="ARBA" id="ARBA00004651"/>
    </source>
</evidence>
<feature type="transmembrane region" description="Helical" evidence="7">
    <location>
        <begin position="73"/>
        <end position="98"/>
    </location>
</feature>
<dbReference type="Pfam" id="PF12911">
    <property type="entry name" value="OppC_N"/>
    <property type="match status" value="1"/>
</dbReference>
<feature type="transmembrane region" description="Helical" evidence="7">
    <location>
        <begin position="243"/>
        <end position="263"/>
    </location>
</feature>
<evidence type="ECO:0000313" key="11">
    <source>
        <dbReference type="Proteomes" id="UP000663792"/>
    </source>
</evidence>
<comment type="subcellular location">
    <subcellularLocation>
        <location evidence="1 7">Cell membrane</location>
        <topology evidence="1 7">Multi-pass membrane protein</topology>
    </subcellularLocation>
</comment>
<keyword evidence="4 7" id="KW-0812">Transmembrane</keyword>
<evidence type="ECO:0000256" key="4">
    <source>
        <dbReference type="ARBA" id="ARBA00022692"/>
    </source>
</evidence>
<gene>
    <name evidence="10" type="ORF">JL106_13635</name>
</gene>
<dbReference type="SUPFAM" id="SSF161098">
    <property type="entry name" value="MetI-like"/>
    <property type="match status" value="1"/>
</dbReference>
<sequence length="309" mass="32242">MIRAVWQLRLGRICIVVLTLIALLGILGPMLAPYGPNDQDVAVMLQGPSAAHWLGTDDLGRDVLSRLLAGSTLSLVAALEAVGIGLVLGVLPGLLSMVFGRIFEWVSLRVMDALITLPFMVFAVAMTALLGNGLHQAMFAVGLLVAPAFYRITRAAAMTVIGSSFVEAARLTGLSELAVIRRHVWPKVAPAIAVTTASMLGTGLVVVSSLTFLGIGIVPPEPTWGGMMATDLNFLYQKPWGPLVPAALIIITVAALSGLADALRDATGQSGRSLISARRAKQARAKAARNAGGPVAPAGRPDDRSTVDA</sequence>
<dbReference type="InterPro" id="IPR035906">
    <property type="entry name" value="MetI-like_sf"/>
</dbReference>
<feature type="compositionally biased region" description="Basic and acidic residues" evidence="8">
    <location>
        <begin position="300"/>
        <end position="309"/>
    </location>
</feature>
<feature type="domain" description="ABC transmembrane type-1" evidence="9">
    <location>
        <begin position="71"/>
        <end position="261"/>
    </location>
</feature>
<dbReference type="InterPro" id="IPR050366">
    <property type="entry name" value="BP-dependent_transpt_permease"/>
</dbReference>
<feature type="region of interest" description="Disordered" evidence="8">
    <location>
        <begin position="279"/>
        <end position="309"/>
    </location>
</feature>
<dbReference type="EMBL" id="JAERWK010000016">
    <property type="protein sequence ID" value="MBM9468322.1"/>
    <property type="molecule type" value="Genomic_DNA"/>
</dbReference>
<evidence type="ECO:0000256" key="2">
    <source>
        <dbReference type="ARBA" id="ARBA00022448"/>
    </source>
</evidence>